<keyword evidence="1" id="KW-0812">Transmembrane</keyword>
<name>A0A0F9NS31_9ZZZZ</name>
<dbReference type="PANTHER" id="PTHR33876">
    <property type="entry name" value="UNNAMED PRODUCT"/>
    <property type="match status" value="1"/>
</dbReference>
<gene>
    <name evidence="2" type="ORF">LCGC14_1226200</name>
</gene>
<sequence length="256" mass="28592">MVIIETLGAGILVTSFILGLKHSIDVDHVIAVSSILIRTPKFSRTVKLSIIWAVGHMITAGFITIILFLFKNFFLQKILTHFDVIVASMLIFMGIFGLLYELKLSRTEKNTFFTSPAEYKIENVENTLILHRSLSRKKKIGFKLNPNKFSWIKNDSNAIISIGIIQGLASNDELFLLLVFTLGLNDFLLLLLGIVFFSIGVMTGMISWSSLINITNATMRKRSLIRYINILIALIALAYGLYSLFGGVSINLIPSS</sequence>
<proteinExistence type="predicted"/>
<protein>
    <recommendedName>
        <fullName evidence="3">Nickel/cobalt efflux system</fullName>
    </recommendedName>
</protein>
<evidence type="ECO:0000256" key="1">
    <source>
        <dbReference type="SAM" id="Phobius"/>
    </source>
</evidence>
<comment type="caution">
    <text evidence="2">The sequence shown here is derived from an EMBL/GenBank/DDBJ whole genome shotgun (WGS) entry which is preliminary data.</text>
</comment>
<keyword evidence="1" id="KW-1133">Transmembrane helix</keyword>
<feature type="transmembrane region" description="Helical" evidence="1">
    <location>
        <begin position="82"/>
        <end position="100"/>
    </location>
</feature>
<reference evidence="2" key="1">
    <citation type="journal article" date="2015" name="Nature">
        <title>Complex archaea that bridge the gap between prokaryotes and eukaryotes.</title>
        <authorList>
            <person name="Spang A."/>
            <person name="Saw J.H."/>
            <person name="Jorgensen S.L."/>
            <person name="Zaremba-Niedzwiedzka K."/>
            <person name="Martijn J."/>
            <person name="Lind A.E."/>
            <person name="van Eijk R."/>
            <person name="Schleper C."/>
            <person name="Guy L."/>
            <person name="Ettema T.J."/>
        </authorList>
    </citation>
    <scope>NUCLEOTIDE SEQUENCE</scope>
</reference>
<feature type="transmembrane region" description="Helical" evidence="1">
    <location>
        <begin position="187"/>
        <end position="212"/>
    </location>
</feature>
<feature type="transmembrane region" description="Helical" evidence="1">
    <location>
        <begin position="224"/>
        <end position="245"/>
    </location>
</feature>
<organism evidence="2">
    <name type="scientific">marine sediment metagenome</name>
    <dbReference type="NCBI Taxonomy" id="412755"/>
    <lineage>
        <taxon>unclassified sequences</taxon>
        <taxon>metagenomes</taxon>
        <taxon>ecological metagenomes</taxon>
    </lineage>
</organism>
<evidence type="ECO:0008006" key="3">
    <source>
        <dbReference type="Google" id="ProtNLM"/>
    </source>
</evidence>
<evidence type="ECO:0000313" key="2">
    <source>
        <dbReference type="EMBL" id="KKM91675.1"/>
    </source>
</evidence>
<dbReference type="InterPro" id="IPR052776">
    <property type="entry name" value="Chloro_ReproSupport/MetalTrans"/>
</dbReference>
<dbReference type="EMBL" id="LAZR01006502">
    <property type="protein sequence ID" value="KKM91675.1"/>
    <property type="molecule type" value="Genomic_DNA"/>
</dbReference>
<dbReference type="PANTHER" id="PTHR33876:SF4">
    <property type="entry name" value="CHLOROPLAST PROTEIN FOR GROWTH AND FERTILITY 2"/>
    <property type="match status" value="1"/>
</dbReference>
<accession>A0A0F9NS31</accession>
<feature type="transmembrane region" description="Helical" evidence="1">
    <location>
        <begin position="50"/>
        <end position="70"/>
    </location>
</feature>
<keyword evidence="1" id="KW-0472">Membrane</keyword>
<dbReference type="AlphaFoldDB" id="A0A0F9NS31"/>